<feature type="region of interest" description="Disordered" evidence="1">
    <location>
        <begin position="66"/>
        <end position="94"/>
    </location>
</feature>
<dbReference type="EMBL" id="BJWL01000135">
    <property type="protein sequence ID" value="GFS31092.1"/>
    <property type="molecule type" value="Genomic_DNA"/>
</dbReference>
<dbReference type="Proteomes" id="UP000585474">
    <property type="component" value="Unassembled WGS sequence"/>
</dbReference>
<comment type="caution">
    <text evidence="2">The sequence shown here is derived from an EMBL/GenBank/DDBJ whole genome shotgun (WGS) entry which is preliminary data.</text>
</comment>
<keyword evidence="3" id="KW-1185">Reference proteome</keyword>
<keyword evidence="2" id="KW-0808">Transferase</keyword>
<name>A0A7J0DB85_9ERIC</name>
<evidence type="ECO:0000313" key="3">
    <source>
        <dbReference type="Proteomes" id="UP000585474"/>
    </source>
</evidence>
<sequence length="155" mass="17282">MESVRRWVSKFRTQDKHKSSKKESATNGKEGSKALTTEEAPSNATKQKVAAAKQYIEKHYKEQMKNLQERKERPCEQMGEVPRATTKQSAISGLQVQETKTSIREGAVDWQHCAKGIGPCVLLWNHLAVGAAILSDCTGVPISLDSAMMLYYHCT</sequence>
<evidence type="ECO:0000256" key="1">
    <source>
        <dbReference type="SAM" id="MobiDB-lite"/>
    </source>
</evidence>
<dbReference type="AlphaFoldDB" id="A0A7J0DB85"/>
<dbReference type="OrthoDB" id="1935454at2759"/>
<evidence type="ECO:0000313" key="2">
    <source>
        <dbReference type="EMBL" id="GFS31092.1"/>
    </source>
</evidence>
<proteinExistence type="predicted"/>
<feature type="compositionally biased region" description="Polar residues" evidence="1">
    <location>
        <begin position="85"/>
        <end position="94"/>
    </location>
</feature>
<accession>A0A7J0DB85</accession>
<protein>
    <submittedName>
        <fullName evidence="2">AGC (cAMP-dependent, cGMP-dependent and protein kinase C) kinase family protein</fullName>
    </submittedName>
</protein>
<organism evidence="2 3">
    <name type="scientific">Actinidia rufa</name>
    <dbReference type="NCBI Taxonomy" id="165716"/>
    <lineage>
        <taxon>Eukaryota</taxon>
        <taxon>Viridiplantae</taxon>
        <taxon>Streptophyta</taxon>
        <taxon>Embryophyta</taxon>
        <taxon>Tracheophyta</taxon>
        <taxon>Spermatophyta</taxon>
        <taxon>Magnoliopsida</taxon>
        <taxon>eudicotyledons</taxon>
        <taxon>Gunneridae</taxon>
        <taxon>Pentapetalae</taxon>
        <taxon>asterids</taxon>
        <taxon>Ericales</taxon>
        <taxon>Actinidiaceae</taxon>
        <taxon>Actinidia</taxon>
    </lineage>
</organism>
<gene>
    <name evidence="2" type="ORF">Acr_00g0015570</name>
</gene>
<feature type="region of interest" description="Disordered" evidence="1">
    <location>
        <begin position="1"/>
        <end position="50"/>
    </location>
</feature>
<feature type="compositionally biased region" description="Basic and acidic residues" evidence="1">
    <location>
        <begin position="66"/>
        <end position="75"/>
    </location>
</feature>
<keyword evidence="2" id="KW-0418">Kinase</keyword>
<dbReference type="GO" id="GO:0016301">
    <property type="term" value="F:kinase activity"/>
    <property type="evidence" value="ECO:0007669"/>
    <property type="project" value="UniProtKB-KW"/>
</dbReference>
<reference evidence="3" key="1">
    <citation type="submission" date="2019-07" db="EMBL/GenBank/DDBJ databases">
        <title>De Novo Assembly of kiwifruit Actinidia rufa.</title>
        <authorList>
            <person name="Sugita-Konishi S."/>
            <person name="Sato K."/>
            <person name="Mori E."/>
            <person name="Abe Y."/>
            <person name="Kisaki G."/>
            <person name="Hamano K."/>
            <person name="Suezawa K."/>
            <person name="Otani M."/>
            <person name="Fukuda T."/>
            <person name="Manabe T."/>
            <person name="Gomi K."/>
            <person name="Tabuchi M."/>
            <person name="Akimitsu K."/>
            <person name="Kataoka I."/>
        </authorList>
    </citation>
    <scope>NUCLEOTIDE SEQUENCE [LARGE SCALE GENOMIC DNA]</scope>
    <source>
        <strain evidence="3">cv. Fuchu</strain>
    </source>
</reference>
<feature type="compositionally biased region" description="Basic and acidic residues" evidence="1">
    <location>
        <begin position="12"/>
        <end position="24"/>
    </location>
</feature>